<organism evidence="5 6">
    <name type="scientific">Boothiomyces macroporosus</name>
    <dbReference type="NCBI Taxonomy" id="261099"/>
    <lineage>
        <taxon>Eukaryota</taxon>
        <taxon>Fungi</taxon>
        <taxon>Fungi incertae sedis</taxon>
        <taxon>Chytridiomycota</taxon>
        <taxon>Chytridiomycota incertae sedis</taxon>
        <taxon>Chytridiomycetes</taxon>
        <taxon>Rhizophydiales</taxon>
        <taxon>Terramycetaceae</taxon>
        <taxon>Boothiomyces</taxon>
    </lineage>
</organism>
<sequence length="504" mass="56663">MNLEPDVSFIQSYCKIDKEEANKRVQDTIKKVEETLHVYGCVRAGLFGKAFIHLHPKYQDVSARFTNPDFKLLELGCCFGTDIRKMISDGLRQESITVSDLTDGYWNVGANVLFKDNLNVKAVFTDFAVDPVVGLEPGFDVISAQAVLHVLSKPQVETFLKNCFNYLYKDGILFGTCGGSDVAKEWEEQTPTKGLEGRVATNRYLHSVESLTELLTVIGFQDVQVTIVPPDFLFKHVPGTPTNCLFAYSCRKGEFKPDVSFIKEYCKIDEKEATKRILDTIRVIEESHHVYKCIQMGMFGRTIIHLHPQYPEIKVNFVKPNFKLLELGCCFGTDARKMISDGLNPSSITVSDLTDVYWQTGKAVLFKDNLNVKAVFTDFATESPVGLEPGFSAISAQLILHVLSKDQCQHFLSNCFKYLVSGGMLFGTCVGSATEPHLWGKTPTKGLNGRQEHERFLHNKESLTQLLESFGFKVKVGTLESWVRSGSQPNTRQVQHLYFFAVKP</sequence>
<name>A0AAD5UH64_9FUNG</name>
<evidence type="ECO:0000256" key="3">
    <source>
        <dbReference type="ARBA" id="ARBA00022691"/>
    </source>
</evidence>
<keyword evidence="3" id="KW-0949">S-adenosyl-L-methionine</keyword>
<keyword evidence="6" id="KW-1185">Reference proteome</keyword>
<dbReference type="Proteomes" id="UP001210925">
    <property type="component" value="Unassembled WGS sequence"/>
</dbReference>
<dbReference type="PANTHER" id="PTHR35897">
    <property type="entry name" value="METHYLTRANSFERASE AUSD"/>
    <property type="match status" value="1"/>
</dbReference>
<keyword evidence="2" id="KW-0808">Transferase</keyword>
<evidence type="ECO:0000256" key="1">
    <source>
        <dbReference type="ARBA" id="ARBA00005179"/>
    </source>
</evidence>
<evidence type="ECO:0000313" key="5">
    <source>
        <dbReference type="EMBL" id="KAJ3255505.1"/>
    </source>
</evidence>
<reference evidence="5" key="1">
    <citation type="submission" date="2020-05" db="EMBL/GenBank/DDBJ databases">
        <title>Phylogenomic resolution of chytrid fungi.</title>
        <authorList>
            <person name="Stajich J.E."/>
            <person name="Amses K."/>
            <person name="Simmons R."/>
            <person name="Seto K."/>
            <person name="Myers J."/>
            <person name="Bonds A."/>
            <person name="Quandt C.A."/>
            <person name="Barry K."/>
            <person name="Liu P."/>
            <person name="Grigoriev I."/>
            <person name="Longcore J.E."/>
            <person name="James T.Y."/>
        </authorList>
    </citation>
    <scope>NUCLEOTIDE SEQUENCE</scope>
    <source>
        <strain evidence="5">PLAUS21</strain>
    </source>
</reference>
<dbReference type="EMBL" id="JADGKB010000065">
    <property type="protein sequence ID" value="KAJ3255505.1"/>
    <property type="molecule type" value="Genomic_DNA"/>
</dbReference>
<proteinExistence type="inferred from homology"/>
<evidence type="ECO:0000256" key="4">
    <source>
        <dbReference type="ARBA" id="ARBA00038314"/>
    </source>
</evidence>
<gene>
    <name evidence="5" type="ORF">HK103_006230</name>
</gene>
<dbReference type="Gene3D" id="3.40.50.150">
    <property type="entry name" value="Vaccinia Virus protein VP39"/>
    <property type="match status" value="2"/>
</dbReference>
<protein>
    <submittedName>
        <fullName evidence="5">Uncharacterized protein</fullName>
    </submittedName>
</protein>
<dbReference type="AlphaFoldDB" id="A0AAD5UH64"/>
<dbReference type="SUPFAM" id="SSF53335">
    <property type="entry name" value="S-adenosyl-L-methionine-dependent methyltransferases"/>
    <property type="match status" value="2"/>
</dbReference>
<comment type="similarity">
    <text evidence="4">Belongs to the class I-like SAM-binding methyltransferase superfamily.</text>
</comment>
<dbReference type="InterPro" id="IPR029063">
    <property type="entry name" value="SAM-dependent_MTases_sf"/>
</dbReference>
<evidence type="ECO:0000256" key="2">
    <source>
        <dbReference type="ARBA" id="ARBA00022679"/>
    </source>
</evidence>
<dbReference type="InterPro" id="IPR051654">
    <property type="entry name" value="Meroterpenoid_MTases"/>
</dbReference>
<evidence type="ECO:0000313" key="6">
    <source>
        <dbReference type="Proteomes" id="UP001210925"/>
    </source>
</evidence>
<accession>A0AAD5UH64</accession>
<comment type="caution">
    <text evidence="5">The sequence shown here is derived from an EMBL/GenBank/DDBJ whole genome shotgun (WGS) entry which is preliminary data.</text>
</comment>
<dbReference type="GO" id="GO:0016740">
    <property type="term" value="F:transferase activity"/>
    <property type="evidence" value="ECO:0007669"/>
    <property type="project" value="UniProtKB-KW"/>
</dbReference>
<comment type="pathway">
    <text evidence="1">Secondary metabolite biosynthesis.</text>
</comment>
<dbReference type="PANTHER" id="PTHR35897:SF1">
    <property type="entry name" value="METHYLTRANSFERASE AUSD"/>
    <property type="match status" value="1"/>
</dbReference>